<dbReference type="Proteomes" id="UP000000851">
    <property type="component" value="Chromosome"/>
</dbReference>
<evidence type="ECO:0000256" key="2">
    <source>
        <dbReference type="ARBA" id="ARBA00022552"/>
    </source>
</evidence>
<dbReference type="SUPFAM" id="SSF53335">
    <property type="entry name" value="S-adenosyl-L-methionine-dependent methyltransferases"/>
    <property type="match status" value="1"/>
</dbReference>
<dbReference type="InParanoid" id="C7PYX0"/>
<keyword evidence="2 7" id="KW-0698">rRNA processing</keyword>
<dbReference type="GO" id="GO:0052908">
    <property type="term" value="F:16S rRNA (adenine(1518)-N(6)/adenine(1519)-N(6))-dimethyltransferase activity"/>
    <property type="evidence" value="ECO:0007669"/>
    <property type="project" value="UniProtKB-EC"/>
</dbReference>
<dbReference type="PROSITE" id="PS51689">
    <property type="entry name" value="SAM_RNA_A_N6_MT"/>
    <property type="match status" value="1"/>
</dbReference>
<evidence type="ECO:0000256" key="3">
    <source>
        <dbReference type="ARBA" id="ARBA00022603"/>
    </source>
</evidence>
<dbReference type="Gene3D" id="3.40.50.150">
    <property type="entry name" value="Vaccinia Virus protein VP39"/>
    <property type="match status" value="1"/>
</dbReference>
<dbReference type="HOGENOM" id="CLU_041220_1_1_11"/>
<comment type="catalytic activity">
    <reaction evidence="7">
        <text>adenosine(1518)/adenosine(1519) in 16S rRNA + 4 S-adenosyl-L-methionine = N(6)-dimethyladenosine(1518)/N(6)-dimethyladenosine(1519) in 16S rRNA + 4 S-adenosyl-L-homocysteine + 4 H(+)</text>
        <dbReference type="Rhea" id="RHEA:19609"/>
        <dbReference type="Rhea" id="RHEA-COMP:10232"/>
        <dbReference type="Rhea" id="RHEA-COMP:10233"/>
        <dbReference type="ChEBI" id="CHEBI:15378"/>
        <dbReference type="ChEBI" id="CHEBI:57856"/>
        <dbReference type="ChEBI" id="CHEBI:59789"/>
        <dbReference type="ChEBI" id="CHEBI:74411"/>
        <dbReference type="ChEBI" id="CHEBI:74493"/>
        <dbReference type="EC" id="2.1.1.182"/>
    </reaction>
</comment>
<organism evidence="10 11">
    <name type="scientific">Catenulispora acidiphila (strain DSM 44928 / JCM 14897 / NBRC 102108 / NRRL B-24433 / ID139908)</name>
    <dbReference type="NCBI Taxonomy" id="479433"/>
    <lineage>
        <taxon>Bacteria</taxon>
        <taxon>Bacillati</taxon>
        <taxon>Actinomycetota</taxon>
        <taxon>Actinomycetes</taxon>
        <taxon>Catenulisporales</taxon>
        <taxon>Catenulisporaceae</taxon>
        <taxon>Catenulispora</taxon>
    </lineage>
</organism>
<feature type="binding site" evidence="7 8">
    <location>
        <position position="93"/>
    </location>
    <ligand>
        <name>S-adenosyl-L-methionine</name>
        <dbReference type="ChEBI" id="CHEBI:59789"/>
    </ligand>
</feature>
<dbReference type="InterPro" id="IPR020598">
    <property type="entry name" value="rRNA_Ade_methylase_Trfase_N"/>
</dbReference>
<feature type="binding site" evidence="7 8">
    <location>
        <position position="126"/>
    </location>
    <ligand>
        <name>S-adenosyl-L-methionine</name>
        <dbReference type="ChEBI" id="CHEBI:59789"/>
    </ligand>
</feature>
<evidence type="ECO:0000259" key="9">
    <source>
        <dbReference type="SMART" id="SM00650"/>
    </source>
</evidence>
<evidence type="ECO:0000256" key="1">
    <source>
        <dbReference type="ARBA" id="ARBA00022490"/>
    </source>
</evidence>
<dbReference type="GO" id="GO:0003723">
    <property type="term" value="F:RNA binding"/>
    <property type="evidence" value="ECO:0007669"/>
    <property type="project" value="UniProtKB-UniRule"/>
</dbReference>
<dbReference type="InterPro" id="IPR023165">
    <property type="entry name" value="rRNA_Ade_diMease-like_C"/>
</dbReference>
<dbReference type="OrthoDB" id="9814755at2"/>
<evidence type="ECO:0000256" key="6">
    <source>
        <dbReference type="ARBA" id="ARBA00022884"/>
    </source>
</evidence>
<name>C7PYX0_CATAD</name>
<dbReference type="Pfam" id="PF00398">
    <property type="entry name" value="RrnaAD"/>
    <property type="match status" value="1"/>
</dbReference>
<dbReference type="InterPro" id="IPR001737">
    <property type="entry name" value="KsgA/Erm"/>
</dbReference>
<dbReference type="InterPro" id="IPR020596">
    <property type="entry name" value="rRNA_Ade_Mease_Trfase_CS"/>
</dbReference>
<dbReference type="InterPro" id="IPR011530">
    <property type="entry name" value="rRNA_adenine_dimethylase"/>
</dbReference>
<dbReference type="FunFam" id="3.40.50.150:FF:000023">
    <property type="entry name" value="Ribosomal RNA small subunit methyltransferase A"/>
    <property type="match status" value="1"/>
</dbReference>
<evidence type="ECO:0000313" key="10">
    <source>
        <dbReference type="EMBL" id="ACU69526.1"/>
    </source>
</evidence>
<dbReference type="NCBIfam" id="TIGR00755">
    <property type="entry name" value="ksgA"/>
    <property type="match status" value="1"/>
</dbReference>
<dbReference type="EMBL" id="CP001700">
    <property type="protein sequence ID" value="ACU69526.1"/>
    <property type="molecule type" value="Genomic_DNA"/>
</dbReference>
<feature type="binding site" evidence="7 8">
    <location>
        <position position="45"/>
    </location>
    <ligand>
        <name>S-adenosyl-L-methionine</name>
        <dbReference type="ChEBI" id="CHEBI:59789"/>
    </ligand>
</feature>
<protein>
    <recommendedName>
        <fullName evidence="7">Ribosomal RNA small subunit methyltransferase A</fullName>
        <ecNumber evidence="7">2.1.1.182</ecNumber>
    </recommendedName>
    <alternativeName>
        <fullName evidence="7">16S rRNA (adenine(1518)-N(6)/adenine(1519)-N(6))-dimethyltransferase</fullName>
    </alternativeName>
    <alternativeName>
        <fullName evidence="7">16S rRNA dimethyladenosine transferase</fullName>
    </alternativeName>
    <alternativeName>
        <fullName evidence="7">16S rRNA dimethylase</fullName>
    </alternativeName>
    <alternativeName>
        <fullName evidence="7">S-adenosylmethionine-6-N', N'-adenosyl(rRNA) dimethyltransferase</fullName>
    </alternativeName>
</protein>
<evidence type="ECO:0000256" key="7">
    <source>
        <dbReference type="HAMAP-Rule" id="MF_00607"/>
    </source>
</evidence>
<dbReference type="AlphaFoldDB" id="C7PYX0"/>
<dbReference type="InterPro" id="IPR029063">
    <property type="entry name" value="SAM-dependent_MTases_sf"/>
</dbReference>
<dbReference type="HAMAP" id="MF_00607">
    <property type="entry name" value="16SrRNA_methyltr_A"/>
    <property type="match status" value="1"/>
</dbReference>
<dbReference type="FunFam" id="1.10.8.100:FF:000003">
    <property type="entry name" value="Ribosomal RNA small subunit methyltransferase A"/>
    <property type="match status" value="1"/>
</dbReference>
<sequence>MSETPHSPPPTPEPDRLPARLLGPAEVRRLAEKLGVSPTKKLGQNFVIDPNTIRRIVRAGDVTAEDVVVEVGPGLGSLTLGLLDVARRVVAVEIDPVLAAALPDTLAEFAPGIAAGQAEFELVRADALRIAELPGSPPTALVANLPYNVAVPVLLHMLERFPSIERTLIMVQSEVADRLAAEPGGRVYGVPSVKARWYADVKRAGAIGRSVFWPAPNVDSGLVRLDRRAVPPSTKAGRRDVFAAVDAAFAQRRKTLRSALSGWAGSPAAAETALTAAGINPSARGETLTVEEFARLAEHRPQREAA</sequence>
<proteinExistence type="inferred from homology"/>
<keyword evidence="1 7" id="KW-0963">Cytoplasm</keyword>
<dbReference type="Gene3D" id="1.10.8.100">
    <property type="entry name" value="Ribosomal RNA adenine dimethylase-like, domain 2"/>
    <property type="match status" value="1"/>
</dbReference>
<dbReference type="PROSITE" id="PS01131">
    <property type="entry name" value="RRNA_A_DIMETH"/>
    <property type="match status" value="1"/>
</dbReference>
<dbReference type="eggNOG" id="COG0030">
    <property type="taxonomic scope" value="Bacteria"/>
</dbReference>
<comment type="similarity">
    <text evidence="7">Belongs to the class I-like SAM-binding methyltransferase superfamily. rRNA adenine N(6)-methyltransferase family. RsmA subfamily.</text>
</comment>
<reference evidence="10 11" key="1">
    <citation type="journal article" date="2009" name="Stand. Genomic Sci.">
        <title>Complete genome sequence of Catenulispora acidiphila type strain (ID 139908).</title>
        <authorList>
            <person name="Copeland A."/>
            <person name="Lapidus A."/>
            <person name="Glavina Del Rio T."/>
            <person name="Nolan M."/>
            <person name="Lucas S."/>
            <person name="Chen F."/>
            <person name="Tice H."/>
            <person name="Cheng J.F."/>
            <person name="Bruce D."/>
            <person name="Goodwin L."/>
            <person name="Pitluck S."/>
            <person name="Mikhailova N."/>
            <person name="Pati A."/>
            <person name="Ivanova N."/>
            <person name="Mavromatis K."/>
            <person name="Chen A."/>
            <person name="Palaniappan K."/>
            <person name="Chain P."/>
            <person name="Land M."/>
            <person name="Hauser L."/>
            <person name="Chang Y.J."/>
            <person name="Jeffries C.D."/>
            <person name="Chertkov O."/>
            <person name="Brettin T."/>
            <person name="Detter J.C."/>
            <person name="Han C."/>
            <person name="Ali Z."/>
            <person name="Tindall B.J."/>
            <person name="Goker M."/>
            <person name="Bristow J."/>
            <person name="Eisen J.A."/>
            <person name="Markowitz V."/>
            <person name="Hugenholtz P."/>
            <person name="Kyrpides N.C."/>
            <person name="Klenk H.P."/>
        </authorList>
    </citation>
    <scope>NUCLEOTIDE SEQUENCE [LARGE SCALE GENOMIC DNA]</scope>
    <source>
        <strain evidence="11">DSM 44928 / JCM 14897 / NBRC 102108 / NRRL B-24433 / ID139908</strain>
    </source>
</reference>
<evidence type="ECO:0000256" key="8">
    <source>
        <dbReference type="PROSITE-ProRule" id="PRU01026"/>
    </source>
</evidence>
<evidence type="ECO:0000256" key="5">
    <source>
        <dbReference type="ARBA" id="ARBA00022691"/>
    </source>
</evidence>
<feature type="binding site" evidence="7 8">
    <location>
        <position position="144"/>
    </location>
    <ligand>
        <name>S-adenosyl-L-methionine</name>
        <dbReference type="ChEBI" id="CHEBI:59789"/>
    </ligand>
</feature>
<dbReference type="PANTHER" id="PTHR11727">
    <property type="entry name" value="DIMETHYLADENOSINE TRANSFERASE"/>
    <property type="match status" value="1"/>
</dbReference>
<gene>
    <name evidence="7" type="primary">rsmA</name>
    <name evidence="7" type="synonym">ksgA</name>
    <name evidence="10" type="ordered locus">Caci_0589</name>
</gene>
<keyword evidence="11" id="KW-1185">Reference proteome</keyword>
<accession>C7PYX0</accession>
<comment type="subcellular location">
    <subcellularLocation>
        <location evidence="7">Cytoplasm</location>
    </subcellularLocation>
</comment>
<dbReference type="KEGG" id="cai:Caci_0589"/>
<feature type="domain" description="Ribosomal RNA adenine methylase transferase N-terminal" evidence="9">
    <location>
        <begin position="52"/>
        <end position="229"/>
    </location>
</feature>
<evidence type="ECO:0000313" key="11">
    <source>
        <dbReference type="Proteomes" id="UP000000851"/>
    </source>
</evidence>
<keyword evidence="6 7" id="KW-0694">RNA-binding</keyword>
<dbReference type="STRING" id="479433.Caci_0589"/>
<comment type="function">
    <text evidence="7">Specifically dimethylates two adjacent adenosines (A1518 and A1519) in the loop of a conserved hairpin near the 3'-end of 16S rRNA in the 30S particle. May play a critical role in biogenesis of 30S subunits.</text>
</comment>
<keyword evidence="3 7" id="KW-0489">Methyltransferase</keyword>
<evidence type="ECO:0000256" key="4">
    <source>
        <dbReference type="ARBA" id="ARBA00022679"/>
    </source>
</evidence>
<dbReference type="EC" id="2.1.1.182" evidence="7"/>
<dbReference type="SMART" id="SM00650">
    <property type="entry name" value="rADc"/>
    <property type="match status" value="1"/>
</dbReference>
<dbReference type="FunCoup" id="C7PYX0">
    <property type="interactions" value="295"/>
</dbReference>
<feature type="binding site" evidence="7 8">
    <location>
        <position position="72"/>
    </location>
    <ligand>
        <name>S-adenosyl-L-methionine</name>
        <dbReference type="ChEBI" id="CHEBI:59789"/>
    </ligand>
</feature>
<feature type="binding site" evidence="7 8">
    <location>
        <position position="47"/>
    </location>
    <ligand>
        <name>S-adenosyl-L-methionine</name>
        <dbReference type="ChEBI" id="CHEBI:59789"/>
    </ligand>
</feature>
<dbReference type="GO" id="GO:0005829">
    <property type="term" value="C:cytosol"/>
    <property type="evidence" value="ECO:0007669"/>
    <property type="project" value="TreeGrafter"/>
</dbReference>
<dbReference type="PANTHER" id="PTHR11727:SF7">
    <property type="entry name" value="DIMETHYLADENOSINE TRANSFERASE-RELATED"/>
    <property type="match status" value="1"/>
</dbReference>
<keyword evidence="4 7" id="KW-0808">Transferase</keyword>
<keyword evidence="5 7" id="KW-0949">S-adenosyl-L-methionine</keyword>
<dbReference type="RefSeq" id="WP_012784821.1">
    <property type="nucleotide sequence ID" value="NC_013131.1"/>
</dbReference>